<proteinExistence type="predicted"/>
<dbReference type="Pfam" id="PF07027">
    <property type="entry name" value="DUF1318"/>
    <property type="match status" value="1"/>
</dbReference>
<accession>A0A3B1BSS8</accession>
<organism evidence="1">
    <name type="scientific">hydrothermal vent metagenome</name>
    <dbReference type="NCBI Taxonomy" id="652676"/>
    <lineage>
        <taxon>unclassified sequences</taxon>
        <taxon>metagenomes</taxon>
        <taxon>ecological metagenomes</taxon>
    </lineage>
</organism>
<reference evidence="1" key="1">
    <citation type="submission" date="2018-06" db="EMBL/GenBank/DDBJ databases">
        <authorList>
            <person name="Zhirakovskaya E."/>
        </authorList>
    </citation>
    <scope>NUCLEOTIDE SEQUENCE</scope>
</reference>
<name>A0A3B1BSS8_9ZZZZ</name>
<protein>
    <recommendedName>
        <fullName evidence="2">DUF1318 domain-containing protein</fullName>
    </recommendedName>
</protein>
<evidence type="ECO:0000313" key="1">
    <source>
        <dbReference type="EMBL" id="VAX14904.1"/>
    </source>
</evidence>
<dbReference type="AlphaFoldDB" id="A0A3B1BSS8"/>
<gene>
    <name evidence="1" type="ORF">MNBD_NITROSPINAE01-559</name>
</gene>
<dbReference type="InterPro" id="IPR008309">
    <property type="entry name" value="YdbL"/>
</dbReference>
<dbReference type="EMBL" id="UOGC01000001">
    <property type="protein sequence ID" value="VAX14904.1"/>
    <property type="molecule type" value="Genomic_DNA"/>
</dbReference>
<evidence type="ECO:0008006" key="2">
    <source>
        <dbReference type="Google" id="ProtNLM"/>
    </source>
</evidence>
<sequence>MVQVKIDVVDQRTALENQVLGSYEELSSGTLLLASVRSIDSEGRLKPTPPMPDGKRVAVRAMLRSQYNNDDIAKFKAENVFGETNKGYLAFFETEKIKADAKTARLAKEIMQEENEDRETIYTRILKTSEALGEGDMPQVEAIMAGLNRDTAKPGELIQADSGEWSKK</sequence>